<evidence type="ECO:0000313" key="15">
    <source>
        <dbReference type="EMBL" id="CAF0790670.1"/>
    </source>
</evidence>
<keyword evidence="2 10" id="KW-0479">Metal-binding</keyword>
<proteinExistence type="predicted"/>
<evidence type="ECO:0000256" key="5">
    <source>
        <dbReference type="ARBA" id="ARBA00023038"/>
    </source>
</evidence>
<dbReference type="CDD" id="cd00086">
    <property type="entry name" value="homeodomain"/>
    <property type="match status" value="1"/>
</dbReference>
<dbReference type="InterPro" id="IPR001781">
    <property type="entry name" value="Znf_LIM"/>
</dbReference>
<keyword evidence="7 9" id="KW-0371">Homeobox</keyword>
<protein>
    <submittedName>
        <fullName evidence="15">Uncharacterized protein</fullName>
    </submittedName>
</protein>
<gene>
    <name evidence="15" type="ORF">GPM918_LOCUS2983</name>
    <name evidence="16" type="ORF">SRO942_LOCUS2983</name>
</gene>
<dbReference type="Proteomes" id="UP000663829">
    <property type="component" value="Unassembled WGS sequence"/>
</dbReference>
<dbReference type="PROSITE" id="PS50071">
    <property type="entry name" value="HOMEOBOX_2"/>
    <property type="match status" value="1"/>
</dbReference>
<keyword evidence="5 10" id="KW-0440">LIM domain</keyword>
<feature type="DNA-binding region" description="Homeobox" evidence="9">
    <location>
        <begin position="28"/>
        <end position="87"/>
    </location>
</feature>
<keyword evidence="17" id="KW-1185">Reference proteome</keyword>
<dbReference type="Proteomes" id="UP000681722">
    <property type="component" value="Unassembled WGS sequence"/>
</dbReference>
<keyword evidence="6 9" id="KW-0238">DNA-binding</keyword>
<evidence type="ECO:0000256" key="4">
    <source>
        <dbReference type="ARBA" id="ARBA00022833"/>
    </source>
</evidence>
<dbReference type="FunFam" id="1.10.10.60:FF:000679">
    <property type="entry name" value="Homeobox protein aristaless"/>
    <property type="match status" value="1"/>
</dbReference>
<dbReference type="SUPFAM" id="SSF57716">
    <property type="entry name" value="Glucocorticoid receptor-like (DNA-binding domain)"/>
    <property type="match status" value="2"/>
</dbReference>
<dbReference type="GO" id="GO:0000977">
    <property type="term" value="F:RNA polymerase II transcription regulatory region sequence-specific DNA binding"/>
    <property type="evidence" value="ECO:0007669"/>
    <property type="project" value="TreeGrafter"/>
</dbReference>
<keyword evidence="3" id="KW-0677">Repeat</keyword>
<evidence type="ECO:0000256" key="8">
    <source>
        <dbReference type="ARBA" id="ARBA00023242"/>
    </source>
</evidence>
<evidence type="ECO:0000256" key="9">
    <source>
        <dbReference type="PROSITE-ProRule" id="PRU00108"/>
    </source>
</evidence>
<dbReference type="SMART" id="SM00389">
    <property type="entry name" value="HOX"/>
    <property type="match status" value="1"/>
</dbReference>
<dbReference type="EMBL" id="CAJOBC010000347">
    <property type="protein sequence ID" value="CAF3574914.1"/>
    <property type="molecule type" value="Genomic_DNA"/>
</dbReference>
<dbReference type="InterPro" id="IPR050649">
    <property type="entry name" value="Paired_Homeobox_TFs"/>
</dbReference>
<dbReference type="OrthoDB" id="1112565at2759"/>
<dbReference type="GO" id="GO:0000981">
    <property type="term" value="F:DNA-binding transcription factor activity, RNA polymerase II-specific"/>
    <property type="evidence" value="ECO:0007669"/>
    <property type="project" value="InterPro"/>
</dbReference>
<evidence type="ECO:0000259" key="14">
    <source>
        <dbReference type="PROSITE" id="PS50071"/>
    </source>
</evidence>
<dbReference type="AlphaFoldDB" id="A0A813S7L6"/>
<dbReference type="PANTHER" id="PTHR24329:SF362">
    <property type="entry name" value="INTESTINE-SPECIFIC HOMEOBOX"/>
    <property type="match status" value="1"/>
</dbReference>
<reference evidence="15" key="1">
    <citation type="submission" date="2021-02" db="EMBL/GenBank/DDBJ databases">
        <authorList>
            <person name="Nowell W R."/>
        </authorList>
    </citation>
    <scope>NUCLEOTIDE SEQUENCE</scope>
</reference>
<dbReference type="SMART" id="SM00132">
    <property type="entry name" value="LIM"/>
    <property type="match status" value="3"/>
</dbReference>
<dbReference type="CDD" id="cd08368">
    <property type="entry name" value="LIM"/>
    <property type="match status" value="3"/>
</dbReference>
<dbReference type="Pfam" id="PF00046">
    <property type="entry name" value="Homeodomain"/>
    <property type="match status" value="1"/>
</dbReference>
<evidence type="ECO:0000256" key="10">
    <source>
        <dbReference type="PROSITE-ProRule" id="PRU00125"/>
    </source>
</evidence>
<dbReference type="Gene3D" id="2.10.110.10">
    <property type="entry name" value="Cysteine Rich Protein"/>
    <property type="match status" value="3"/>
</dbReference>
<evidence type="ECO:0000256" key="2">
    <source>
        <dbReference type="ARBA" id="ARBA00022723"/>
    </source>
</evidence>
<evidence type="ECO:0000259" key="13">
    <source>
        <dbReference type="PROSITE" id="PS50023"/>
    </source>
</evidence>
<dbReference type="SUPFAM" id="SSF46689">
    <property type="entry name" value="Homeodomain-like"/>
    <property type="match status" value="1"/>
</dbReference>
<dbReference type="InterPro" id="IPR009057">
    <property type="entry name" value="Homeodomain-like_sf"/>
</dbReference>
<dbReference type="InterPro" id="IPR001356">
    <property type="entry name" value="HD"/>
</dbReference>
<dbReference type="Gene3D" id="1.10.10.60">
    <property type="entry name" value="Homeodomain-like"/>
    <property type="match status" value="1"/>
</dbReference>
<accession>A0A813S7L6</accession>
<sequence length="496" mass="57055">ITDGSNESKIKEIDDEAVQERLKLKRKLQRNRTSFTQEQIDALEKEFERTHYPDVYAREKLAQKINLPEARIQVWFSNRRAKWRREDKVRGQRRQMNEVGNLRPSGSTPPPSLYPSAFPQPNLSDPYSSTFGTSFTTPMAAAVCNSTGYPFFQGSARGYDALSSFSSPYNRSSCYGPGHSNNSENIALFKQCHYHLKCFICFDCSKQLSDKSFYLDEQLQLNIKNPQVYCESCYMKRSSLCTKCNQRFTPNSIIIEYLNKEYHNECFQCSKCQNLLREKTFYVKNCEFLCQTCCEEIEPYVTPLESTNLKDDRCKKCGKQFRYGETISIYLCDKYHSDCFKCSSCAKNMIGQGFFRQEGGLLYCLDCHIDKGPQCSICKEPFLTGEILSKFDGRQFHNTCFLRNRELRVRKNLQFIIMSSSDKPRQSTLPTSTIIASGDTRGAPKALEAFPIDTKDPFVPLQSTRLLQGSDADPILWTGTELTWLTSAGNFRLYKD</sequence>
<evidence type="ECO:0000256" key="12">
    <source>
        <dbReference type="SAM" id="MobiDB-lite"/>
    </source>
</evidence>
<keyword evidence="8 9" id="KW-0539">Nucleus</keyword>
<organism evidence="15 17">
    <name type="scientific">Didymodactylos carnosus</name>
    <dbReference type="NCBI Taxonomy" id="1234261"/>
    <lineage>
        <taxon>Eukaryota</taxon>
        <taxon>Metazoa</taxon>
        <taxon>Spiralia</taxon>
        <taxon>Gnathifera</taxon>
        <taxon>Rotifera</taxon>
        <taxon>Eurotatoria</taxon>
        <taxon>Bdelloidea</taxon>
        <taxon>Philodinida</taxon>
        <taxon>Philodinidae</taxon>
        <taxon>Didymodactylos</taxon>
    </lineage>
</organism>
<feature type="domain" description="Homeobox" evidence="14">
    <location>
        <begin position="26"/>
        <end position="86"/>
    </location>
</feature>
<feature type="non-terminal residue" evidence="15">
    <location>
        <position position="496"/>
    </location>
</feature>
<dbReference type="EMBL" id="CAJNOQ010000347">
    <property type="protein sequence ID" value="CAF0790670.1"/>
    <property type="molecule type" value="Genomic_DNA"/>
</dbReference>
<dbReference type="PANTHER" id="PTHR24329">
    <property type="entry name" value="HOMEOBOX PROTEIN ARISTALESS"/>
    <property type="match status" value="1"/>
</dbReference>
<feature type="domain" description="LIM zinc-binding" evidence="13">
    <location>
        <begin position="312"/>
        <end position="374"/>
    </location>
</feature>
<evidence type="ECO:0000256" key="7">
    <source>
        <dbReference type="ARBA" id="ARBA00023155"/>
    </source>
</evidence>
<evidence type="ECO:0000313" key="16">
    <source>
        <dbReference type="EMBL" id="CAF3574914.1"/>
    </source>
</evidence>
<evidence type="ECO:0000256" key="6">
    <source>
        <dbReference type="ARBA" id="ARBA00023125"/>
    </source>
</evidence>
<evidence type="ECO:0000256" key="1">
    <source>
        <dbReference type="ARBA" id="ARBA00004123"/>
    </source>
</evidence>
<dbReference type="PROSITE" id="PS00478">
    <property type="entry name" value="LIM_DOMAIN_1"/>
    <property type="match status" value="2"/>
</dbReference>
<feature type="domain" description="LIM zinc-binding" evidence="13">
    <location>
        <begin position="239"/>
        <end position="300"/>
    </location>
</feature>
<comment type="caution">
    <text evidence="15">The sequence shown here is derived from an EMBL/GenBank/DDBJ whole genome shotgun (WGS) entry which is preliminary data.</text>
</comment>
<dbReference type="Pfam" id="PF00412">
    <property type="entry name" value="LIM"/>
    <property type="match status" value="3"/>
</dbReference>
<evidence type="ECO:0000256" key="11">
    <source>
        <dbReference type="RuleBase" id="RU000682"/>
    </source>
</evidence>
<comment type="subcellular location">
    <subcellularLocation>
        <location evidence="1 9 11">Nucleus</location>
    </subcellularLocation>
</comment>
<dbReference type="PROSITE" id="PS50023">
    <property type="entry name" value="LIM_DOMAIN_2"/>
    <property type="match status" value="2"/>
</dbReference>
<dbReference type="GO" id="GO:0005634">
    <property type="term" value="C:nucleus"/>
    <property type="evidence" value="ECO:0007669"/>
    <property type="project" value="UniProtKB-SubCell"/>
</dbReference>
<keyword evidence="4 10" id="KW-0862">Zinc</keyword>
<name>A0A813S7L6_9BILA</name>
<feature type="region of interest" description="Disordered" evidence="12">
    <location>
        <begin position="86"/>
        <end position="119"/>
    </location>
</feature>
<dbReference type="GO" id="GO:0046872">
    <property type="term" value="F:metal ion binding"/>
    <property type="evidence" value="ECO:0007669"/>
    <property type="project" value="UniProtKB-KW"/>
</dbReference>
<dbReference type="PROSITE" id="PS00027">
    <property type="entry name" value="HOMEOBOX_1"/>
    <property type="match status" value="1"/>
</dbReference>
<dbReference type="InterPro" id="IPR017970">
    <property type="entry name" value="Homeobox_CS"/>
</dbReference>
<evidence type="ECO:0000256" key="3">
    <source>
        <dbReference type="ARBA" id="ARBA00022737"/>
    </source>
</evidence>
<evidence type="ECO:0000313" key="17">
    <source>
        <dbReference type="Proteomes" id="UP000663829"/>
    </source>
</evidence>